<dbReference type="InterPro" id="IPR043128">
    <property type="entry name" value="Rev_trsase/Diguanyl_cyclase"/>
</dbReference>
<comment type="caution">
    <text evidence="5">The sequence shown here is derived from an EMBL/GenBank/DDBJ whole genome shotgun (WGS) entry which is preliminary data.</text>
</comment>
<dbReference type="InterPro" id="IPR050951">
    <property type="entry name" value="Retrovirus_Pol_polyprotein"/>
</dbReference>
<keyword evidence="1" id="KW-0511">Multifunctional enzyme</keyword>
<dbReference type="InterPro" id="IPR043502">
    <property type="entry name" value="DNA/RNA_pol_sf"/>
</dbReference>
<sequence>MCKVELKRGHKKVKTEAGREAQPSRPLDHSQRSLAWVRRGQNVPSSPLDHSQRLLCLDDHEQHLRIVLQVLRDKQLYAKLSKCEFWLSEVAFLDHAISAKGIQVDPKKIETVVQWKPPKNVTEVRSFLGLASYYRRFVKGFLIIAKPITNLLQKNVHFNWSDECQISFEKLKTILTEAPVLVQPESGKEYTVFSDALHNGLGCVLMQEGKANVVAGALSRKSIAALRAMNARLEISDDGNLVTELRVRLMLIQRVKDSQKTDDGLKVKFEQTSQGKTHGFDQSHDGFLYLEGRLCVPDDKELKNDILQEAHNSLYSMHQGGYKMYRDLREFYWWHDMKRDITEYVAKCLTCQQVKAEHQVPSGLLQPITIPEWKWD</sequence>
<dbReference type="InterPro" id="IPR041588">
    <property type="entry name" value="Integrase_H2C2"/>
</dbReference>
<evidence type="ECO:0000256" key="1">
    <source>
        <dbReference type="ARBA" id="ARBA00023268"/>
    </source>
</evidence>
<proteinExistence type="predicted"/>
<feature type="domain" description="Reverse transcriptase/retrotransposon-derived protein RNase H-like" evidence="3">
    <location>
        <begin position="160"/>
        <end position="221"/>
    </location>
</feature>
<gene>
    <name evidence="5" type="ORF">AAHA92_05333</name>
</gene>
<evidence type="ECO:0000256" key="2">
    <source>
        <dbReference type="SAM" id="MobiDB-lite"/>
    </source>
</evidence>
<dbReference type="EMBL" id="JBEAFC010000003">
    <property type="protein sequence ID" value="KAL1562798.1"/>
    <property type="molecule type" value="Genomic_DNA"/>
</dbReference>
<keyword evidence="6" id="KW-1185">Reference proteome</keyword>
<dbReference type="PANTHER" id="PTHR37984">
    <property type="entry name" value="PROTEIN CBG26694"/>
    <property type="match status" value="1"/>
</dbReference>
<evidence type="ECO:0000259" key="3">
    <source>
        <dbReference type="Pfam" id="PF17919"/>
    </source>
</evidence>
<dbReference type="Pfam" id="PF17921">
    <property type="entry name" value="Integrase_H2C2"/>
    <property type="match status" value="1"/>
</dbReference>
<dbReference type="Proteomes" id="UP001567538">
    <property type="component" value="Unassembled WGS sequence"/>
</dbReference>
<reference evidence="5 6" key="1">
    <citation type="submission" date="2024-06" db="EMBL/GenBank/DDBJ databases">
        <title>A chromosome level genome sequence of Diviner's sage (Salvia divinorum).</title>
        <authorList>
            <person name="Ford S.A."/>
            <person name="Ro D.-K."/>
            <person name="Ness R.W."/>
            <person name="Phillips M.A."/>
        </authorList>
    </citation>
    <scope>NUCLEOTIDE SEQUENCE [LARGE SCALE GENOMIC DNA]</scope>
    <source>
        <strain evidence="5">SAF-2024a</strain>
        <tissue evidence="5">Leaf</tissue>
    </source>
</reference>
<dbReference type="Gene3D" id="1.10.340.70">
    <property type="match status" value="1"/>
</dbReference>
<dbReference type="Pfam" id="PF17919">
    <property type="entry name" value="RT_RNaseH_2"/>
    <property type="match status" value="1"/>
</dbReference>
<evidence type="ECO:0000259" key="4">
    <source>
        <dbReference type="Pfam" id="PF17921"/>
    </source>
</evidence>
<protein>
    <submittedName>
        <fullName evidence="5">Uncharacterized protein</fullName>
    </submittedName>
</protein>
<organism evidence="5 6">
    <name type="scientific">Salvia divinorum</name>
    <name type="common">Maria pastora</name>
    <name type="synonym">Diviner's sage</name>
    <dbReference type="NCBI Taxonomy" id="28513"/>
    <lineage>
        <taxon>Eukaryota</taxon>
        <taxon>Viridiplantae</taxon>
        <taxon>Streptophyta</taxon>
        <taxon>Embryophyta</taxon>
        <taxon>Tracheophyta</taxon>
        <taxon>Spermatophyta</taxon>
        <taxon>Magnoliopsida</taxon>
        <taxon>eudicotyledons</taxon>
        <taxon>Gunneridae</taxon>
        <taxon>Pentapetalae</taxon>
        <taxon>asterids</taxon>
        <taxon>lamiids</taxon>
        <taxon>Lamiales</taxon>
        <taxon>Lamiaceae</taxon>
        <taxon>Nepetoideae</taxon>
        <taxon>Mentheae</taxon>
        <taxon>Salviinae</taxon>
        <taxon>Salvia</taxon>
        <taxon>Salvia subgen. Calosphace</taxon>
    </lineage>
</organism>
<evidence type="ECO:0000313" key="6">
    <source>
        <dbReference type="Proteomes" id="UP001567538"/>
    </source>
</evidence>
<feature type="domain" description="Integrase zinc-binding" evidence="4">
    <location>
        <begin position="299"/>
        <end position="356"/>
    </location>
</feature>
<feature type="region of interest" description="Disordered" evidence="2">
    <location>
        <begin position="1"/>
        <end position="31"/>
    </location>
</feature>
<dbReference type="AlphaFoldDB" id="A0ABD1I254"/>
<name>A0ABD1I254_SALDI</name>
<dbReference type="FunFam" id="3.30.70.270:FF:000020">
    <property type="entry name" value="Transposon Tf2-6 polyprotein-like Protein"/>
    <property type="match status" value="1"/>
</dbReference>
<dbReference type="PANTHER" id="PTHR37984:SF5">
    <property type="entry name" value="PROTEIN NYNRIN-LIKE"/>
    <property type="match status" value="1"/>
</dbReference>
<dbReference type="GO" id="GO:0003824">
    <property type="term" value="F:catalytic activity"/>
    <property type="evidence" value="ECO:0007669"/>
    <property type="project" value="UniProtKB-KW"/>
</dbReference>
<dbReference type="InterPro" id="IPR041577">
    <property type="entry name" value="RT_RNaseH_2"/>
</dbReference>
<evidence type="ECO:0000313" key="5">
    <source>
        <dbReference type="EMBL" id="KAL1562798.1"/>
    </source>
</evidence>
<dbReference type="SUPFAM" id="SSF56672">
    <property type="entry name" value="DNA/RNA polymerases"/>
    <property type="match status" value="1"/>
</dbReference>
<accession>A0ABD1I254</accession>
<dbReference type="Gene3D" id="3.30.70.270">
    <property type="match status" value="2"/>
</dbReference>